<evidence type="ECO:0000256" key="4">
    <source>
        <dbReference type="ARBA" id="ARBA00083222"/>
    </source>
</evidence>
<dbReference type="GO" id="GO:0005869">
    <property type="term" value="C:dynactin complex"/>
    <property type="evidence" value="ECO:0007669"/>
    <property type="project" value="UniProtKB-ARBA"/>
</dbReference>
<dbReference type="PRINTS" id="PR00190">
    <property type="entry name" value="ACTIN"/>
</dbReference>
<gene>
    <name evidence="5" type="primary">ACT1_1</name>
    <name evidence="5" type="ORF">QQS21_000131</name>
</gene>
<evidence type="ECO:0000313" key="5">
    <source>
        <dbReference type="EMBL" id="KAK2617037.1"/>
    </source>
</evidence>
<dbReference type="SUPFAM" id="SSF53067">
    <property type="entry name" value="Actin-like ATPase domain"/>
    <property type="match status" value="2"/>
</dbReference>
<reference evidence="5" key="1">
    <citation type="submission" date="2023-06" db="EMBL/GenBank/DDBJ databases">
        <title>Conoideocrella luteorostrata (Hypocreales: Clavicipitaceae), a potential biocontrol fungus for elongate hemlock scale in United States Christmas tree production areas.</title>
        <authorList>
            <person name="Barrett H."/>
            <person name="Lovett B."/>
            <person name="Macias A.M."/>
            <person name="Stajich J.E."/>
            <person name="Kasson M.T."/>
        </authorList>
    </citation>
    <scope>NUCLEOTIDE SEQUENCE</scope>
    <source>
        <strain evidence="5">ARSEF 14590</strain>
    </source>
</reference>
<keyword evidence="6" id="KW-1185">Reference proteome</keyword>
<proteinExistence type="inferred from homology"/>
<protein>
    <recommendedName>
        <fullName evidence="2">Centractin</fullName>
    </recommendedName>
    <alternativeName>
        <fullName evidence="3">Actin-like protein</fullName>
    </alternativeName>
    <alternativeName>
        <fullName evidence="4">Actin-related protein 1</fullName>
    </alternativeName>
</protein>
<dbReference type="InterPro" id="IPR043129">
    <property type="entry name" value="ATPase_NBD"/>
</dbReference>
<organism evidence="5 6">
    <name type="scientific">Conoideocrella luteorostrata</name>
    <dbReference type="NCBI Taxonomy" id="1105319"/>
    <lineage>
        <taxon>Eukaryota</taxon>
        <taxon>Fungi</taxon>
        <taxon>Dikarya</taxon>
        <taxon>Ascomycota</taxon>
        <taxon>Pezizomycotina</taxon>
        <taxon>Sordariomycetes</taxon>
        <taxon>Hypocreomycetidae</taxon>
        <taxon>Hypocreales</taxon>
        <taxon>Clavicipitaceae</taxon>
        <taxon>Conoideocrella</taxon>
    </lineage>
</organism>
<dbReference type="FunFam" id="3.90.640.10:FF:000007">
    <property type="entry name" value="Actin like 7B"/>
    <property type="match status" value="1"/>
</dbReference>
<dbReference type="EMBL" id="JASWJB010000001">
    <property type="protein sequence ID" value="KAK2617037.1"/>
    <property type="molecule type" value="Genomic_DNA"/>
</dbReference>
<dbReference type="InterPro" id="IPR004000">
    <property type="entry name" value="Actin"/>
</dbReference>
<dbReference type="SMART" id="SM00268">
    <property type="entry name" value="ACTIN"/>
    <property type="match status" value="1"/>
</dbReference>
<evidence type="ECO:0000313" key="6">
    <source>
        <dbReference type="Proteomes" id="UP001251528"/>
    </source>
</evidence>
<dbReference type="Proteomes" id="UP001251528">
    <property type="component" value="Unassembled WGS sequence"/>
</dbReference>
<evidence type="ECO:0000256" key="1">
    <source>
        <dbReference type="ARBA" id="ARBA00038483"/>
    </source>
</evidence>
<dbReference type="Pfam" id="PF00022">
    <property type="entry name" value="Actin"/>
    <property type="match status" value="1"/>
</dbReference>
<dbReference type="Gene3D" id="3.30.420.40">
    <property type="match status" value="2"/>
</dbReference>
<accession>A0AAJ0D1K9</accession>
<sequence length="376" mass="41061">MSEHGTATAIVIDAGSGQVKAGMAGEDAPFTVFPTIVGEPKQKNAMSGVEVKPLYVGNEASAKRGILNLKYPVEHGVVTDWVGMEMIWEHTFSQELRVAPSDHPILLTECPLNPKTNREKMMEIMFDTFRTPAAYVQITAVGALYASGRTTGLVLDSGDAVTHTVPIYEGFAVRKTILRADVSGRDITQVLQRELKAEGFAFSSSAELDIVRDIKERLCYVAENFVEECDRPLQEISQDYTLPDGSVISVGQARFKAAETMFDPKTFLDVEDEYGGVCGQIAKSITTSEIDLRAALARNIVLAGGNTMMTNFALRLQQDLPLTLSSEPKVYAPPERKYSAWIGGSILASLSSFTSLAVTKDEYDEEGAAVIHRKCF</sequence>
<name>A0AAJ0D1K9_9HYPO</name>
<dbReference type="Gene3D" id="3.90.640.10">
    <property type="entry name" value="Actin, Chain A, domain 4"/>
    <property type="match status" value="1"/>
</dbReference>
<evidence type="ECO:0000256" key="2">
    <source>
        <dbReference type="ARBA" id="ARBA00073387"/>
    </source>
</evidence>
<evidence type="ECO:0000256" key="3">
    <source>
        <dbReference type="ARBA" id="ARBA00076361"/>
    </source>
</evidence>
<comment type="caution">
    <text evidence="5">The sequence shown here is derived from an EMBL/GenBank/DDBJ whole genome shotgun (WGS) entry which is preliminary data.</text>
</comment>
<dbReference type="PANTHER" id="PTHR11937">
    <property type="entry name" value="ACTIN"/>
    <property type="match status" value="1"/>
</dbReference>
<dbReference type="FunFam" id="3.30.420.40:FF:000050">
    <property type="entry name" value="Actin, alpha skeletal muscle"/>
    <property type="match status" value="1"/>
</dbReference>
<comment type="similarity">
    <text evidence="1">Belongs to the actin family. ARP1 subfamily.</text>
</comment>
<dbReference type="AlphaFoldDB" id="A0AAJ0D1K9"/>